<feature type="coiled-coil region" evidence="1">
    <location>
        <begin position="246"/>
        <end position="273"/>
    </location>
</feature>
<keyword evidence="4" id="KW-1185">Reference proteome</keyword>
<sequence length="478" mass="54569">MEIKGKGKAGRAKKGEEGLKIGVLVEKRWGNSTPSSKWRYGLAQIDGSLLQDPTFPSNSTVSVRKLGSVFWEVQQPHLIVMMNKPKPSFYYSKDKGFHFPSSPGQPADDSRRPAAASKKQHNRRVAENCNTMLFESPAGFCSSSMEIPTYRPAMIPPKMDTKCRSRNSSYSLNTSTELLRVLNRIWNLEEQSASHISLVKSLKRELHHSKTRIKELQQDKKFKDLSEAKSSLFDARIEVEREKKVRAVLENLCDEFAKEIKEYEKQVRNLRCQSRKDQIFEEQNDKLVVHISEAWLDERVQMKGIDSSHKETILDRLGSEIEEFLRAKQETKTVPRNEIVEGESSNGRKSHEQEEGRRRLNPLMKKCQSERLPELPALFSPNMQHGDEIHQVRNSKGAEKTKVLRNGSCRRRSKQRHEQGSFGPFTGGGSSIVVEKWTSEKTGEEISAKLAQSCKENSLKAMLLEARLGAKTQRMRLC</sequence>
<dbReference type="PANTHER" id="PTHR31071">
    <property type="entry name" value="GB|AAF24581.1"/>
    <property type="match status" value="1"/>
</dbReference>
<dbReference type="AlphaFoldDB" id="A0A484LGS4"/>
<protein>
    <submittedName>
        <fullName evidence="3">Uncharacterized protein</fullName>
    </submittedName>
</protein>
<proteinExistence type="predicted"/>
<evidence type="ECO:0000256" key="2">
    <source>
        <dbReference type="SAM" id="MobiDB-lite"/>
    </source>
</evidence>
<dbReference type="Proteomes" id="UP000595140">
    <property type="component" value="Unassembled WGS sequence"/>
</dbReference>
<dbReference type="PANTHER" id="PTHR31071:SF9">
    <property type="entry name" value="INTRACELLULAR PROTEIN TRANSPORT PROTEIN USO1-RELATED"/>
    <property type="match status" value="1"/>
</dbReference>
<dbReference type="OrthoDB" id="670909at2759"/>
<evidence type="ECO:0000256" key="1">
    <source>
        <dbReference type="SAM" id="Coils"/>
    </source>
</evidence>
<dbReference type="InterPro" id="IPR043424">
    <property type="entry name" value="BLT-like"/>
</dbReference>
<gene>
    <name evidence="3" type="ORF">CCAM_LOCUS17409</name>
</gene>
<feature type="region of interest" description="Disordered" evidence="2">
    <location>
        <begin position="100"/>
        <end position="124"/>
    </location>
</feature>
<organism evidence="3 4">
    <name type="scientific">Cuscuta campestris</name>
    <dbReference type="NCBI Taxonomy" id="132261"/>
    <lineage>
        <taxon>Eukaryota</taxon>
        <taxon>Viridiplantae</taxon>
        <taxon>Streptophyta</taxon>
        <taxon>Embryophyta</taxon>
        <taxon>Tracheophyta</taxon>
        <taxon>Spermatophyta</taxon>
        <taxon>Magnoliopsida</taxon>
        <taxon>eudicotyledons</taxon>
        <taxon>Gunneridae</taxon>
        <taxon>Pentapetalae</taxon>
        <taxon>asterids</taxon>
        <taxon>lamiids</taxon>
        <taxon>Solanales</taxon>
        <taxon>Convolvulaceae</taxon>
        <taxon>Cuscuteae</taxon>
        <taxon>Cuscuta</taxon>
        <taxon>Cuscuta subgen. Grammica</taxon>
        <taxon>Cuscuta sect. Cleistogrammica</taxon>
    </lineage>
</organism>
<name>A0A484LGS4_9ASTE</name>
<accession>A0A484LGS4</accession>
<evidence type="ECO:0000313" key="3">
    <source>
        <dbReference type="EMBL" id="VFQ75633.1"/>
    </source>
</evidence>
<keyword evidence="1" id="KW-0175">Coiled coil</keyword>
<reference evidence="3 4" key="1">
    <citation type="submission" date="2018-04" db="EMBL/GenBank/DDBJ databases">
        <authorList>
            <person name="Vogel A."/>
        </authorList>
    </citation>
    <scope>NUCLEOTIDE SEQUENCE [LARGE SCALE GENOMIC DNA]</scope>
</reference>
<feature type="region of interest" description="Disordered" evidence="2">
    <location>
        <begin position="408"/>
        <end position="427"/>
    </location>
</feature>
<feature type="region of interest" description="Disordered" evidence="2">
    <location>
        <begin position="335"/>
        <end position="362"/>
    </location>
</feature>
<dbReference type="EMBL" id="OOIL02001452">
    <property type="protein sequence ID" value="VFQ75633.1"/>
    <property type="molecule type" value="Genomic_DNA"/>
</dbReference>
<evidence type="ECO:0000313" key="4">
    <source>
        <dbReference type="Proteomes" id="UP000595140"/>
    </source>
</evidence>
<feature type="compositionally biased region" description="Basic and acidic residues" evidence="2">
    <location>
        <begin position="349"/>
        <end position="358"/>
    </location>
</feature>